<reference evidence="1 2" key="1">
    <citation type="submission" date="2020-06" db="EMBL/GenBank/DDBJ databases">
        <title>Genome mining for natural products.</title>
        <authorList>
            <person name="Zhang B."/>
            <person name="Shi J."/>
            <person name="Ge H."/>
        </authorList>
    </citation>
    <scope>NUCLEOTIDE SEQUENCE [LARGE SCALE GENOMIC DNA]</scope>
    <source>
        <strain evidence="1 2">NA02069</strain>
    </source>
</reference>
<sequence>MHTATPESRAATLFVDAFSSVFGDDPRLTISLNKDSGSRIAVTGELTNDGLMRFDATEVSTLLVWLTRAVVYDTDAVVTVTADVDEDGEYARLWAWRIEDGGALDTLAAAELSAEDVEVRYAADPDTTLAGRRVDISDLSATALTDDVKAVIARHSQDGKTAAGHTFALRAPGSITVHIHADDVATAHQAIEALEFEDFDVEFRTCDGHLIGHVTIDDAAGAELASVDGVPADELPESDAEPG</sequence>
<accession>A0A7H8TK90</accession>
<dbReference type="Proteomes" id="UP000509418">
    <property type="component" value="Chromosome"/>
</dbReference>
<evidence type="ECO:0000313" key="2">
    <source>
        <dbReference type="Proteomes" id="UP000509418"/>
    </source>
</evidence>
<organism evidence="1 2">
    <name type="scientific">Streptomyces chartreusis</name>
    <dbReference type="NCBI Taxonomy" id="1969"/>
    <lineage>
        <taxon>Bacteria</taxon>
        <taxon>Bacillati</taxon>
        <taxon>Actinomycetota</taxon>
        <taxon>Actinomycetes</taxon>
        <taxon>Kitasatosporales</taxon>
        <taxon>Streptomycetaceae</taxon>
        <taxon>Streptomyces</taxon>
    </lineage>
</organism>
<dbReference type="AlphaFoldDB" id="A0A7H8TK90"/>
<protein>
    <submittedName>
        <fullName evidence="1">Uncharacterized protein</fullName>
    </submittedName>
</protein>
<dbReference type="EMBL" id="CP056041">
    <property type="protein sequence ID" value="QKZ23845.1"/>
    <property type="molecule type" value="Genomic_DNA"/>
</dbReference>
<evidence type="ECO:0000313" key="1">
    <source>
        <dbReference type="EMBL" id="QKZ23845.1"/>
    </source>
</evidence>
<keyword evidence="2" id="KW-1185">Reference proteome</keyword>
<dbReference type="RefSeq" id="WP_176578459.1">
    <property type="nucleotide sequence ID" value="NZ_CBDRGH010000022.1"/>
</dbReference>
<gene>
    <name evidence="1" type="ORF">HUT05_44710</name>
</gene>
<name>A0A7H8TK90_STRCX</name>
<proteinExistence type="predicted"/>